<comment type="caution">
    <text evidence="2">The sequence shown here is derived from an EMBL/GenBank/DDBJ whole genome shotgun (WGS) entry which is preliminary data.</text>
</comment>
<protein>
    <submittedName>
        <fullName evidence="2">Alpha/beta fold hydrolase</fullName>
    </submittedName>
</protein>
<dbReference type="Gene3D" id="3.40.50.1820">
    <property type="entry name" value="alpha/beta hydrolase"/>
    <property type="match status" value="1"/>
</dbReference>
<evidence type="ECO:0000259" key="1">
    <source>
        <dbReference type="Pfam" id="PF00561"/>
    </source>
</evidence>
<evidence type="ECO:0000313" key="2">
    <source>
        <dbReference type="EMBL" id="MCO5978740.1"/>
    </source>
</evidence>
<keyword evidence="3" id="KW-1185">Reference proteome</keyword>
<dbReference type="Proteomes" id="UP001204851">
    <property type="component" value="Unassembled WGS sequence"/>
</dbReference>
<dbReference type="PANTHER" id="PTHR43194:SF2">
    <property type="entry name" value="PEROXISOMAL MEMBRANE PROTEIN LPX1"/>
    <property type="match status" value="1"/>
</dbReference>
<dbReference type="InterPro" id="IPR050228">
    <property type="entry name" value="Carboxylesterase_BioH"/>
</dbReference>
<accession>A0ABT1BR71</accession>
<name>A0ABT1BR71_9BURK</name>
<dbReference type="InterPro" id="IPR029058">
    <property type="entry name" value="AB_hydrolase_fold"/>
</dbReference>
<evidence type="ECO:0000313" key="3">
    <source>
        <dbReference type="Proteomes" id="UP001204851"/>
    </source>
</evidence>
<keyword evidence="2" id="KW-0378">Hydrolase</keyword>
<dbReference type="Pfam" id="PF00561">
    <property type="entry name" value="Abhydrolase_1"/>
    <property type="match status" value="1"/>
</dbReference>
<sequence length="232" mass="25116">MAERTPLLLLPGLLCDAGLWAPQAEALADVAEVQVADLTQDERVEAMAARVLAQAPARFALAGLSMGGYVAFEILRQAPERVSHLALLDTTAAPDSPERALQRRRSLAILKRGRFLGVTRQLLPTLVHPRHVHGPVGQAVQAMAQRVGPEAYRRQQTAILHRPDSRPLLPTLTQPTLVLGGADDTLTPPAVVRALAAQIPQSQLHTLPDCGHLPTLEQPDATSALMRRWLQS</sequence>
<dbReference type="RefSeq" id="WP_252771578.1">
    <property type="nucleotide sequence ID" value="NZ_JAMXMC010000012.1"/>
</dbReference>
<reference evidence="2 3" key="1">
    <citation type="submission" date="2022-06" db="EMBL/GenBank/DDBJ databases">
        <title>Ideonella sp. NS12-5 Genome sequencing and assembly.</title>
        <authorList>
            <person name="Jung Y."/>
        </authorList>
    </citation>
    <scope>NUCLEOTIDE SEQUENCE [LARGE SCALE GENOMIC DNA]</scope>
    <source>
        <strain evidence="2 3">NS12-5</strain>
    </source>
</reference>
<dbReference type="InterPro" id="IPR000073">
    <property type="entry name" value="AB_hydrolase_1"/>
</dbReference>
<organism evidence="2 3">
    <name type="scientific">Ideonella oryzae</name>
    <dbReference type="NCBI Taxonomy" id="2937441"/>
    <lineage>
        <taxon>Bacteria</taxon>
        <taxon>Pseudomonadati</taxon>
        <taxon>Pseudomonadota</taxon>
        <taxon>Betaproteobacteria</taxon>
        <taxon>Burkholderiales</taxon>
        <taxon>Sphaerotilaceae</taxon>
        <taxon>Ideonella</taxon>
    </lineage>
</organism>
<proteinExistence type="predicted"/>
<dbReference type="SUPFAM" id="SSF53474">
    <property type="entry name" value="alpha/beta-Hydrolases"/>
    <property type="match status" value="1"/>
</dbReference>
<dbReference type="EMBL" id="JAMXMC010000012">
    <property type="protein sequence ID" value="MCO5978740.1"/>
    <property type="molecule type" value="Genomic_DNA"/>
</dbReference>
<dbReference type="PRINTS" id="PR00111">
    <property type="entry name" value="ABHYDROLASE"/>
</dbReference>
<gene>
    <name evidence="2" type="ORF">M0L44_18745</name>
</gene>
<feature type="domain" description="AB hydrolase-1" evidence="1">
    <location>
        <begin position="58"/>
        <end position="217"/>
    </location>
</feature>
<dbReference type="PANTHER" id="PTHR43194">
    <property type="entry name" value="HYDROLASE ALPHA/BETA FOLD FAMILY"/>
    <property type="match status" value="1"/>
</dbReference>
<dbReference type="GO" id="GO:0016787">
    <property type="term" value="F:hydrolase activity"/>
    <property type="evidence" value="ECO:0007669"/>
    <property type="project" value="UniProtKB-KW"/>
</dbReference>